<dbReference type="PANTHER" id="PTHR39190:SF1">
    <property type="entry name" value="FLAGELLAR ASSEMBLY FACTOR FLIW"/>
    <property type="match status" value="1"/>
</dbReference>
<dbReference type="AlphaFoldDB" id="A0A810QFZ2"/>
<comment type="function">
    <text evidence="5">Acts as an anti-CsrA protein, binds CsrA and prevents it from repressing translation of its target genes, one of which is flagellin. Binds to flagellin and participates in the assembly of the flagellum.</text>
</comment>
<evidence type="ECO:0000256" key="4">
    <source>
        <dbReference type="ARBA" id="ARBA00023186"/>
    </source>
</evidence>
<comment type="subcellular location">
    <subcellularLocation>
        <location evidence="5">Cytoplasm</location>
    </subcellularLocation>
</comment>
<proteinExistence type="inferred from homology"/>
<evidence type="ECO:0000256" key="2">
    <source>
        <dbReference type="ARBA" id="ARBA00022795"/>
    </source>
</evidence>
<keyword evidence="1 5" id="KW-0963">Cytoplasm</keyword>
<dbReference type="GO" id="GO:0044780">
    <property type="term" value="P:bacterial-type flagellum assembly"/>
    <property type="evidence" value="ECO:0007669"/>
    <property type="project" value="UniProtKB-UniRule"/>
</dbReference>
<comment type="similarity">
    <text evidence="5">Belongs to the FliW family.</text>
</comment>
<evidence type="ECO:0000256" key="5">
    <source>
        <dbReference type="HAMAP-Rule" id="MF_01185"/>
    </source>
</evidence>
<name>A0A810QFZ2_9FIRM</name>
<dbReference type="Gene3D" id="2.30.290.10">
    <property type="entry name" value="BH3618-like"/>
    <property type="match status" value="1"/>
</dbReference>
<dbReference type="InterPro" id="IPR024046">
    <property type="entry name" value="Flagellar_assmbl_FliW_dom_sf"/>
</dbReference>
<sequence length="151" mass="16786">MKLQTKYFGEIDYESSEVIRFPTGMFGFDDEHDFLLLPFEGSGHSMLCLQSTATPALAFILLDPFSLCPSYTPVLRKTELELFAAEDTSALCFYVLCAVKNPVAASTVNLKCPVVINPKTNEARQIIMETEAYDMRHPLADFGRGEEAATC</sequence>
<dbReference type="Proteomes" id="UP000679848">
    <property type="component" value="Chromosome"/>
</dbReference>
<dbReference type="HAMAP" id="MF_01185">
    <property type="entry name" value="FliW"/>
    <property type="match status" value="1"/>
</dbReference>
<keyword evidence="3 5" id="KW-0810">Translation regulation</keyword>
<keyword evidence="7" id="KW-1185">Reference proteome</keyword>
<dbReference type="EMBL" id="AP023420">
    <property type="protein sequence ID" value="BCK84756.1"/>
    <property type="molecule type" value="Genomic_DNA"/>
</dbReference>
<dbReference type="RefSeq" id="WP_187029521.1">
    <property type="nucleotide sequence ID" value="NZ_AP023420.1"/>
</dbReference>
<evidence type="ECO:0000256" key="1">
    <source>
        <dbReference type="ARBA" id="ARBA00022490"/>
    </source>
</evidence>
<keyword evidence="4 5" id="KW-0143">Chaperone</keyword>
<dbReference type="SUPFAM" id="SSF141457">
    <property type="entry name" value="BH3618-like"/>
    <property type="match status" value="1"/>
</dbReference>
<evidence type="ECO:0000313" key="7">
    <source>
        <dbReference type="Proteomes" id="UP000679848"/>
    </source>
</evidence>
<dbReference type="PANTHER" id="PTHR39190">
    <property type="entry name" value="FLAGELLAR ASSEMBLY FACTOR FLIW"/>
    <property type="match status" value="1"/>
</dbReference>
<dbReference type="KEGG" id="pfaa:MM59RIKEN_20750"/>
<dbReference type="Pfam" id="PF02623">
    <property type="entry name" value="FliW"/>
    <property type="match status" value="1"/>
</dbReference>
<protein>
    <recommendedName>
        <fullName evidence="5">Flagellar assembly factor FliW</fullName>
    </recommendedName>
</protein>
<gene>
    <name evidence="5" type="primary">fliW</name>
    <name evidence="6" type="ORF">MM59RIKEN_20750</name>
</gene>
<reference evidence="6" key="1">
    <citation type="submission" date="2020-09" db="EMBL/GenBank/DDBJ databases">
        <title>New species isolated from human feces.</title>
        <authorList>
            <person name="Kitahara M."/>
            <person name="Shigeno Y."/>
            <person name="Shime M."/>
            <person name="Matsumoto Y."/>
            <person name="Nakamura S."/>
            <person name="Motooka D."/>
            <person name="Fukuoka S."/>
            <person name="Nishikawa H."/>
            <person name="Benno Y."/>
        </authorList>
    </citation>
    <scope>NUCLEOTIDE SEQUENCE</scope>
    <source>
        <strain evidence="6">MM59</strain>
    </source>
</reference>
<comment type="subunit">
    <text evidence="5">Interacts with translational regulator CsrA and flagellin(s).</text>
</comment>
<dbReference type="GO" id="GO:0005737">
    <property type="term" value="C:cytoplasm"/>
    <property type="evidence" value="ECO:0007669"/>
    <property type="project" value="UniProtKB-SubCell"/>
</dbReference>
<dbReference type="GO" id="GO:0006417">
    <property type="term" value="P:regulation of translation"/>
    <property type="evidence" value="ECO:0007669"/>
    <property type="project" value="UniProtKB-KW"/>
</dbReference>
<evidence type="ECO:0000313" key="6">
    <source>
        <dbReference type="EMBL" id="BCK84756.1"/>
    </source>
</evidence>
<dbReference type="InterPro" id="IPR003775">
    <property type="entry name" value="Flagellar_assembly_factor_FliW"/>
</dbReference>
<accession>A0A810QFZ2</accession>
<evidence type="ECO:0000256" key="3">
    <source>
        <dbReference type="ARBA" id="ARBA00022845"/>
    </source>
</evidence>
<keyword evidence="2 5" id="KW-1005">Bacterial flagellum biogenesis</keyword>
<organism evidence="6 7">
    <name type="scientific">Pusillibacter faecalis</name>
    <dbReference type="NCBI Taxonomy" id="2714358"/>
    <lineage>
        <taxon>Bacteria</taxon>
        <taxon>Bacillati</taxon>
        <taxon>Bacillota</taxon>
        <taxon>Clostridia</taxon>
        <taxon>Eubacteriales</taxon>
        <taxon>Oscillospiraceae</taxon>
        <taxon>Pusillibacter</taxon>
    </lineage>
</organism>